<name>A0A927YMB3_9FIRM</name>
<dbReference type="GO" id="GO:0016491">
    <property type="term" value="F:oxidoreductase activity"/>
    <property type="evidence" value="ECO:0007669"/>
    <property type="project" value="UniProtKB-KW"/>
</dbReference>
<dbReference type="SFLD" id="SFLDS00029">
    <property type="entry name" value="Radical_SAM"/>
    <property type="match status" value="1"/>
</dbReference>
<dbReference type="GO" id="GO:0051539">
    <property type="term" value="F:4 iron, 4 sulfur cluster binding"/>
    <property type="evidence" value="ECO:0007669"/>
    <property type="project" value="UniProtKB-KW"/>
</dbReference>
<evidence type="ECO:0000256" key="1">
    <source>
        <dbReference type="ARBA" id="ARBA00001966"/>
    </source>
</evidence>
<keyword evidence="5" id="KW-0560">Oxidoreductase</keyword>
<dbReference type="InterPro" id="IPR050377">
    <property type="entry name" value="Radical_SAM_PqqE_MftC-like"/>
</dbReference>
<keyword evidence="3" id="KW-0949">S-adenosyl-L-methionine</keyword>
<organism evidence="9 10">
    <name type="scientific">Pseudobutyrivibrio ruminis</name>
    <dbReference type="NCBI Taxonomy" id="46206"/>
    <lineage>
        <taxon>Bacteria</taxon>
        <taxon>Bacillati</taxon>
        <taxon>Bacillota</taxon>
        <taxon>Clostridia</taxon>
        <taxon>Lachnospirales</taxon>
        <taxon>Lachnospiraceae</taxon>
        <taxon>Pseudobutyrivibrio</taxon>
    </lineage>
</organism>
<accession>A0A927YMB3</accession>
<evidence type="ECO:0000313" key="10">
    <source>
        <dbReference type="Proteomes" id="UP000766246"/>
    </source>
</evidence>
<dbReference type="InterPro" id="IPR058240">
    <property type="entry name" value="rSAM_sf"/>
</dbReference>
<evidence type="ECO:0000313" key="9">
    <source>
        <dbReference type="EMBL" id="MBE5918872.1"/>
    </source>
</evidence>
<dbReference type="InterPro" id="IPR000385">
    <property type="entry name" value="MoaA_NifB_PqqE_Fe-S-bd_CS"/>
</dbReference>
<evidence type="ECO:0000256" key="4">
    <source>
        <dbReference type="ARBA" id="ARBA00022723"/>
    </source>
</evidence>
<comment type="caution">
    <text evidence="9">The sequence shown here is derived from an EMBL/GenBank/DDBJ whole genome shotgun (WGS) entry which is preliminary data.</text>
</comment>
<gene>
    <name evidence="9" type="ORF">E7272_03420</name>
</gene>
<evidence type="ECO:0000256" key="2">
    <source>
        <dbReference type="ARBA" id="ARBA00022485"/>
    </source>
</evidence>
<feature type="domain" description="Radical SAM core" evidence="8">
    <location>
        <begin position="96"/>
        <end position="284"/>
    </location>
</feature>
<evidence type="ECO:0000259" key="8">
    <source>
        <dbReference type="PROSITE" id="PS51918"/>
    </source>
</evidence>
<keyword evidence="2" id="KW-0004">4Fe-4S</keyword>
<protein>
    <submittedName>
        <fullName evidence="9">Radical SAM protein</fullName>
    </submittedName>
</protein>
<dbReference type="PROSITE" id="PS01305">
    <property type="entry name" value="MOAA_NIFB_PQQE"/>
    <property type="match status" value="1"/>
</dbReference>
<comment type="cofactor">
    <cofactor evidence="1">
        <name>[4Fe-4S] cluster</name>
        <dbReference type="ChEBI" id="CHEBI:49883"/>
    </cofactor>
</comment>
<dbReference type="Gene3D" id="3.20.20.70">
    <property type="entry name" value="Aldolase class I"/>
    <property type="match status" value="1"/>
</dbReference>
<dbReference type="GO" id="GO:0046872">
    <property type="term" value="F:metal ion binding"/>
    <property type="evidence" value="ECO:0007669"/>
    <property type="project" value="UniProtKB-KW"/>
</dbReference>
<dbReference type="PANTHER" id="PTHR11228">
    <property type="entry name" value="RADICAL SAM DOMAIN PROTEIN"/>
    <property type="match status" value="1"/>
</dbReference>
<dbReference type="CDD" id="cd01335">
    <property type="entry name" value="Radical_SAM"/>
    <property type="match status" value="1"/>
</dbReference>
<dbReference type="SUPFAM" id="SSF102114">
    <property type="entry name" value="Radical SAM enzymes"/>
    <property type="match status" value="1"/>
</dbReference>
<dbReference type="InterPro" id="IPR007197">
    <property type="entry name" value="rSAM"/>
</dbReference>
<dbReference type="Proteomes" id="UP000766246">
    <property type="component" value="Unassembled WGS sequence"/>
</dbReference>
<evidence type="ECO:0000256" key="3">
    <source>
        <dbReference type="ARBA" id="ARBA00022691"/>
    </source>
</evidence>
<keyword evidence="7" id="KW-0411">Iron-sulfur</keyword>
<evidence type="ECO:0000256" key="7">
    <source>
        <dbReference type="ARBA" id="ARBA00023014"/>
    </source>
</evidence>
<keyword evidence="6" id="KW-0408">Iron</keyword>
<dbReference type="InterPro" id="IPR013785">
    <property type="entry name" value="Aldolase_TIM"/>
</dbReference>
<keyword evidence="4" id="KW-0479">Metal-binding</keyword>
<dbReference type="PROSITE" id="PS51918">
    <property type="entry name" value="RADICAL_SAM"/>
    <property type="match status" value="1"/>
</dbReference>
<dbReference type="AlphaFoldDB" id="A0A927YMB3"/>
<reference evidence="9" key="1">
    <citation type="submission" date="2019-04" db="EMBL/GenBank/DDBJ databases">
        <title>Evolution of Biomass-Degrading Anaerobic Consortia Revealed by Metagenomics.</title>
        <authorList>
            <person name="Peng X."/>
        </authorList>
    </citation>
    <scope>NUCLEOTIDE SEQUENCE</scope>
    <source>
        <strain evidence="9">SIG311</strain>
    </source>
</reference>
<evidence type="ECO:0000256" key="6">
    <source>
        <dbReference type="ARBA" id="ARBA00023004"/>
    </source>
</evidence>
<dbReference type="EMBL" id="SVER01000006">
    <property type="protein sequence ID" value="MBE5918872.1"/>
    <property type="molecule type" value="Genomic_DNA"/>
</dbReference>
<dbReference type="Pfam" id="PF04055">
    <property type="entry name" value="Radical_SAM"/>
    <property type="match status" value="1"/>
</dbReference>
<evidence type="ECO:0000256" key="5">
    <source>
        <dbReference type="ARBA" id="ARBA00023002"/>
    </source>
</evidence>
<sequence length="284" mass="33377">MKIYGFDEKFLMLKNNEGLNIIYSTYLNKIFGLDNRGVDLFSKLITRLEAHDGEDCNVDPDMKELLRLLLLNEILFDSFDNYKKADFKNIYQNYRKFIPHKAYIHLTQRCNLNCTYCYDKDNIGKTRELTTKQWKEIIISLKEHGFDYLVFTGGEIMLRNDISELVLFANKNDFKVHLMTNSTIKIDSKIVEAAYHIDISLDAIDEIENAKTRKNSKSFNILNNIMSYEDKYRKKITIKPVVSCENENLYADFKEFFISQGFHSVDPLPLQPTKRNEKCMYPTS</sequence>
<proteinExistence type="predicted"/>
<dbReference type="PANTHER" id="PTHR11228:SF7">
    <property type="entry name" value="PQQA PEPTIDE CYCLASE"/>
    <property type="match status" value="1"/>
</dbReference>
<dbReference type="SFLD" id="SFLDG01067">
    <property type="entry name" value="SPASM/twitch_domain_containing"/>
    <property type="match status" value="1"/>
</dbReference>